<dbReference type="EMBL" id="JACLCP010000001">
    <property type="protein sequence ID" value="MBC2843586.1"/>
    <property type="molecule type" value="Genomic_DNA"/>
</dbReference>
<dbReference type="Proteomes" id="UP000533900">
    <property type="component" value="Unassembled WGS sequence"/>
</dbReference>
<comment type="caution">
    <text evidence="1">The sequence shown here is derived from an EMBL/GenBank/DDBJ whole genome shotgun (WGS) entry which is preliminary data.</text>
</comment>
<gene>
    <name evidence="1" type="ORF">H7F21_00645</name>
</gene>
<protein>
    <submittedName>
        <fullName evidence="1">Uncharacterized protein</fullName>
    </submittedName>
</protein>
<keyword evidence="2" id="KW-1185">Reference proteome</keyword>
<dbReference type="RefSeq" id="WP_185787313.1">
    <property type="nucleotide sequence ID" value="NZ_JACLCP010000001.1"/>
</dbReference>
<evidence type="ECO:0000313" key="1">
    <source>
        <dbReference type="EMBL" id="MBC2843586.1"/>
    </source>
</evidence>
<dbReference type="AlphaFoldDB" id="A0A842INW2"/>
<proteinExistence type="predicted"/>
<organism evidence="1 2">
    <name type="scientific">Winogradskyella flava</name>
    <dbReference type="NCBI Taxonomy" id="1884876"/>
    <lineage>
        <taxon>Bacteria</taxon>
        <taxon>Pseudomonadati</taxon>
        <taxon>Bacteroidota</taxon>
        <taxon>Flavobacteriia</taxon>
        <taxon>Flavobacteriales</taxon>
        <taxon>Flavobacteriaceae</taxon>
        <taxon>Winogradskyella</taxon>
    </lineage>
</organism>
<sequence>MVNSKISKSELGSTFDTLFFVYDNVLLLDNYESDSITFSTKNQERRMPFKSFFLKKNDTISIDGAYGLFGGFGFSLKIVNEEPILYHMLSGDDFPIYSRTKDGKLHFRIEVPCTETEIILSKIPDAIENEVIYGMVKFKSDIYYSASSVNGDIEPDNLQENQVGMTIYFKSRYFDFEDFRKDVSSNDNKTNTIYDK</sequence>
<reference evidence="1" key="1">
    <citation type="submission" date="2020-08" db="EMBL/GenBank/DDBJ databases">
        <title>Winogradskyella ouciana sp. nov., isolated from the hadal seawater of the Mariana Trench.</title>
        <authorList>
            <person name="He X."/>
        </authorList>
    </citation>
    <scope>NUCLEOTIDE SEQUENCE [LARGE SCALE GENOMIC DNA]</scope>
    <source>
        <strain evidence="1">KCTC 52348</strain>
    </source>
</reference>
<evidence type="ECO:0000313" key="2">
    <source>
        <dbReference type="Proteomes" id="UP000533900"/>
    </source>
</evidence>
<accession>A0A842INW2</accession>
<name>A0A842INW2_9FLAO</name>